<protein>
    <submittedName>
        <fullName evidence="1">Uncharacterized protein</fullName>
    </submittedName>
</protein>
<comment type="caution">
    <text evidence="1">The sequence shown here is derived from an EMBL/GenBank/DDBJ whole genome shotgun (WGS) entry which is preliminary data.</text>
</comment>
<dbReference type="RefSeq" id="WP_067666590.1">
    <property type="nucleotide sequence ID" value="NZ_CBCSIK010000008.1"/>
</dbReference>
<organism evidence="1 2">
    <name type="scientific">Acinetobacter pragensis</name>
    <dbReference type="NCBI Taxonomy" id="1806892"/>
    <lineage>
        <taxon>Bacteria</taxon>
        <taxon>Pseudomonadati</taxon>
        <taxon>Pseudomonadota</taxon>
        <taxon>Gammaproteobacteria</taxon>
        <taxon>Moraxellales</taxon>
        <taxon>Moraxellaceae</taxon>
        <taxon>Acinetobacter</taxon>
    </lineage>
</organism>
<proteinExistence type="predicted"/>
<name>A0A151Y5D2_9GAMM</name>
<accession>A0A151Y5D2</accession>
<dbReference type="EMBL" id="LUAW01000011">
    <property type="protein sequence ID" value="KYQ73243.1"/>
    <property type="molecule type" value="Genomic_DNA"/>
</dbReference>
<evidence type="ECO:0000313" key="2">
    <source>
        <dbReference type="Proteomes" id="UP000076276"/>
    </source>
</evidence>
<dbReference type="AlphaFoldDB" id="A0A151Y5D2"/>
<sequence>MLNRAVNRVANGRHMAARRIVMNTLTSIPAQVWRKRIVYSNPVEAGKPADPLSFEANALSIQDEPNYEYDPVGHAFVLADKFNGGYIHKNNSLNNPSDLAILAQVEVYDAHLSTLAEQLLQVPDTVLNEGDLLGLMVYEGFILWFEIVGISGQTLMSDFGKKYVLNRRDEIGLDPVKSEVESRTN</sequence>
<dbReference type="Proteomes" id="UP000076276">
    <property type="component" value="Unassembled WGS sequence"/>
</dbReference>
<keyword evidence="2" id="KW-1185">Reference proteome</keyword>
<dbReference type="STRING" id="1806892.AZH43_07410"/>
<gene>
    <name evidence="1" type="ORF">AZH43_07410</name>
</gene>
<reference evidence="1 2" key="1">
    <citation type="submission" date="2016-03" db="EMBL/GenBank/DDBJ databases">
        <title>Acinetobacter genomospecies 28 strain ANC 4149.</title>
        <authorList>
            <person name="Radolfova-Krizova L."/>
            <person name="Nemec A."/>
        </authorList>
    </citation>
    <scope>NUCLEOTIDE SEQUENCE [LARGE SCALE GENOMIC DNA]</scope>
    <source>
        <strain evidence="1 2">ANC 4149</strain>
    </source>
</reference>
<dbReference type="OrthoDB" id="6687534at2"/>
<evidence type="ECO:0000313" key="1">
    <source>
        <dbReference type="EMBL" id="KYQ73243.1"/>
    </source>
</evidence>